<proteinExistence type="predicted"/>
<accession>A0ABR1RHA8</accession>
<dbReference type="EMBL" id="JAQQWI010000015">
    <property type="protein sequence ID" value="KAK8012646.1"/>
    <property type="molecule type" value="Genomic_DNA"/>
</dbReference>
<comment type="caution">
    <text evidence="1">The sequence shown here is derived from an EMBL/GenBank/DDBJ whole genome shotgun (WGS) entry which is preliminary data.</text>
</comment>
<name>A0ABR1RHA8_9PEZI</name>
<evidence type="ECO:0000313" key="1">
    <source>
        <dbReference type="EMBL" id="KAK8012646.1"/>
    </source>
</evidence>
<sequence length="363" mass="40709">MIPVQASGTPGGAVANGLSPRESIRLPDYAAQLREMMRRSKYGFDPINGCDILEAKKNEVAAADLGRVAADQTLSSYIAKLQRWRESLPSRAVRNELPLSWHTKTMLSLLHACPAILDIWLEQVERGEWLFEYSLRHPYGHFLPEDFAGMAIEEVAEEHPCFEDMIACAIMEGRVVSRDPNDMAWVSRWSQGREKAWTWLNDLPPGSSDPYMARTSVPSVVWSSPEASTQGHACDDDPMELDSDPVDLNVLPNNFLSLSPGEALALAPALRETFGRLNIEGPPRGTLQGCWSMGQLMESSPELRDALADLLLTSRIVFDDIRLHIIVQVLAQRVTIVSRSTDWHRDRERDRDIGASRYDNWGD</sequence>
<organism evidence="1 2">
    <name type="scientific">Apiospora marii</name>
    <dbReference type="NCBI Taxonomy" id="335849"/>
    <lineage>
        <taxon>Eukaryota</taxon>
        <taxon>Fungi</taxon>
        <taxon>Dikarya</taxon>
        <taxon>Ascomycota</taxon>
        <taxon>Pezizomycotina</taxon>
        <taxon>Sordariomycetes</taxon>
        <taxon>Xylariomycetidae</taxon>
        <taxon>Amphisphaeriales</taxon>
        <taxon>Apiosporaceae</taxon>
        <taxon>Apiospora</taxon>
    </lineage>
</organism>
<protein>
    <submittedName>
        <fullName evidence="1">Uncharacterized protein</fullName>
    </submittedName>
</protein>
<keyword evidence="2" id="KW-1185">Reference proteome</keyword>
<gene>
    <name evidence="1" type="ORF">PG991_010021</name>
</gene>
<dbReference type="Proteomes" id="UP001396898">
    <property type="component" value="Unassembled WGS sequence"/>
</dbReference>
<evidence type="ECO:0000313" key="2">
    <source>
        <dbReference type="Proteomes" id="UP001396898"/>
    </source>
</evidence>
<reference evidence="1 2" key="1">
    <citation type="submission" date="2023-01" db="EMBL/GenBank/DDBJ databases">
        <title>Analysis of 21 Apiospora genomes using comparative genomics revels a genus with tremendous synthesis potential of carbohydrate active enzymes and secondary metabolites.</title>
        <authorList>
            <person name="Sorensen T."/>
        </authorList>
    </citation>
    <scope>NUCLEOTIDE SEQUENCE [LARGE SCALE GENOMIC DNA]</scope>
    <source>
        <strain evidence="1 2">CBS 20057</strain>
    </source>
</reference>